<dbReference type="InterPro" id="IPR000157">
    <property type="entry name" value="TIR_dom"/>
</dbReference>
<dbReference type="InterPro" id="IPR011990">
    <property type="entry name" value="TPR-like_helical_dom_sf"/>
</dbReference>
<dbReference type="SMART" id="SM00028">
    <property type="entry name" value="TPR"/>
    <property type="match status" value="6"/>
</dbReference>
<feature type="domain" description="SEFIR" evidence="2">
    <location>
        <begin position="4"/>
        <end position="145"/>
    </location>
</feature>
<dbReference type="Proteomes" id="UP000308705">
    <property type="component" value="Unassembled WGS sequence"/>
</dbReference>
<dbReference type="OrthoDB" id="135224at2"/>
<dbReference type="InterPro" id="IPR035897">
    <property type="entry name" value="Toll_tir_struct_dom_sf"/>
</dbReference>
<evidence type="ECO:0000256" key="1">
    <source>
        <dbReference type="SAM" id="MobiDB-lite"/>
    </source>
</evidence>
<dbReference type="GO" id="GO:0007165">
    <property type="term" value="P:signal transduction"/>
    <property type="evidence" value="ECO:0007669"/>
    <property type="project" value="InterPro"/>
</dbReference>
<dbReference type="InterPro" id="IPR024983">
    <property type="entry name" value="CHAT_dom"/>
</dbReference>
<dbReference type="InterPro" id="IPR027417">
    <property type="entry name" value="P-loop_NTPase"/>
</dbReference>
<sequence>MVVYPRVFISYAHDDDDHVEKVRTLWAFLRANGVNAGLDESAAREPQFWPDWMSAQIRDADFVLVIASPEYRRAADGETPPTERRGVRWEAREVKHQFNRQPDDAGRKFLSVVLPGGRIDDIPAFLTAESRTYYTVTEFTVAGAEGLLRYLLGQPQNPHDPPILAAPELRPRPLPAIPLRHEVVLRVRAEGATLTCETTVSGTVLGTVENPRPYGIDDAWHALRLRGGEAEQRLLQTGGALARALLSEETIDHLTTLLTGSALGTVVEVVCDVDAGSSTLPYELITLNGVPLVTMPGAQMRRRMADVGHTAVAPLPGPLKILVAVSAPDENTTRNAPLDVEAEMQAVLDAVADVQEMEQVQVRILEVPSSAEITKALQQDQYHILHLSAHGNPLGVELSDEDGSPEPVDTNGLVEVLRAGTCPLPLIVVSACAGAAPAPDRAEGLAATLIRQGADRVLAMQASVSDVYATDLARRFYNALAAKPETTPSHALAVARRELEGQRRRATADKGRPEYGVTTLLCAQNDPPLRTNSGPSQPLSRAIHPPAGGSVRALPIGSLIGRRPELRAVMNVLRGHPSVRDLGDISGAVLTGIGGIGKTAVAGRAMSRLGNDGWTTVVHEGLWNPLGLIGSVAGAFEGNPDVQRHLVDLTTDDTTKISIIGQLLHQARLLIVFDDFEQNLSLDGGRFTDDGFAEIFTQFCQQAHRGRILVTCRYPLPDNDFLVDIPIPPLSPAELRRMLLRLPALRDLSPEDRRTLMVTIGGHPRLLEFVNALLNNGRAQLKEVTTKLRELARDHHITLTAEPTLETAVDEAVLLGTRDILLEQLLGLLSTAEKNVLLQCAISRAPMSVEDVVWAVHGETRPAEAITVVTAAVNRLVDLTLLSSTPEGEVVIHTWIATALAEHRTDEVESHRRALAMRFNRLSQGRGGYPDLLEIAHHLEATDQSEELVGFALAVADMLANQSGELSVASFLGEITSSFTVITRHHIHLLDREARAHILTGDLTTAASRLNILISTIEQLAVADPTNAQAQRDLSVSHERLGDLLTTRGDLDTAHQHHTASLHIRESLAAADPSNAEAQRDLSISHERLGDLLTTRGDLDTAHQHHTASLHIRESLAAADPSNAEAQRDLSISHGRLGDLLAARGDLDTAHQYYTADLLIAEKLAAADPSNAEAQRDLSVSHSRIGELLAARGDLDTAHRHYTASLRIAEKLAAADPTNAQAQRDLSVSHNKIGELLAARGDLDTAHQYYTADLLIAEKLAAADPSNAEAQRDLSVSHSKIGELLAARGDLDTAYRHHTADLRIAEKLAAADPTNAQAQRDLEISLMKMANIQDALGHPEEAARYRQRIPSRDGTDA</sequence>
<dbReference type="Gene3D" id="3.40.50.10140">
    <property type="entry name" value="Toll/interleukin-1 receptor homology (TIR) domain"/>
    <property type="match status" value="1"/>
</dbReference>
<dbReference type="Gene3D" id="1.25.40.10">
    <property type="entry name" value="Tetratricopeptide repeat domain"/>
    <property type="match status" value="1"/>
</dbReference>
<dbReference type="InterPro" id="IPR019734">
    <property type="entry name" value="TPR_rpt"/>
</dbReference>
<dbReference type="SUPFAM" id="SSF48452">
    <property type="entry name" value="TPR-like"/>
    <property type="match status" value="2"/>
</dbReference>
<dbReference type="PROSITE" id="PS51534">
    <property type="entry name" value="SEFIR"/>
    <property type="match status" value="1"/>
</dbReference>
<dbReference type="EMBL" id="SZQA01000011">
    <property type="protein sequence ID" value="TKK88389.1"/>
    <property type="molecule type" value="Genomic_DNA"/>
</dbReference>
<dbReference type="InterPro" id="IPR013568">
    <property type="entry name" value="SEFIR_dom"/>
</dbReference>
<dbReference type="SUPFAM" id="SSF52540">
    <property type="entry name" value="P-loop containing nucleoside triphosphate hydrolases"/>
    <property type="match status" value="1"/>
</dbReference>
<feature type="region of interest" description="Disordered" evidence="1">
    <location>
        <begin position="1338"/>
        <end position="1357"/>
    </location>
</feature>
<evidence type="ECO:0000313" key="4">
    <source>
        <dbReference type="Proteomes" id="UP000308705"/>
    </source>
</evidence>
<gene>
    <name evidence="3" type="ORF">FDA94_13910</name>
</gene>
<dbReference type="Gene3D" id="3.40.50.300">
    <property type="entry name" value="P-loop containing nucleotide triphosphate hydrolases"/>
    <property type="match status" value="1"/>
</dbReference>
<keyword evidence="4" id="KW-1185">Reference proteome</keyword>
<proteinExistence type="predicted"/>
<evidence type="ECO:0000259" key="2">
    <source>
        <dbReference type="PROSITE" id="PS51534"/>
    </source>
</evidence>
<organism evidence="3 4">
    <name type="scientific">Herbidospora galbida</name>
    <dbReference type="NCBI Taxonomy" id="2575442"/>
    <lineage>
        <taxon>Bacteria</taxon>
        <taxon>Bacillati</taxon>
        <taxon>Actinomycetota</taxon>
        <taxon>Actinomycetes</taxon>
        <taxon>Streptosporangiales</taxon>
        <taxon>Streptosporangiaceae</taxon>
        <taxon>Herbidospora</taxon>
    </lineage>
</organism>
<reference evidence="3 4" key="1">
    <citation type="submission" date="2019-04" db="EMBL/GenBank/DDBJ databases">
        <title>Herbidospora sp. NEAU-GS14.nov., a novel actinomycete isolated from soil.</title>
        <authorList>
            <person name="Han L."/>
        </authorList>
    </citation>
    <scope>NUCLEOTIDE SEQUENCE [LARGE SCALE GENOMIC DNA]</scope>
    <source>
        <strain evidence="3 4">NEAU-GS14</strain>
    </source>
</reference>
<name>A0A4U3MIB0_9ACTN</name>
<dbReference type="Pfam" id="PF12770">
    <property type="entry name" value="CHAT"/>
    <property type="match status" value="1"/>
</dbReference>
<dbReference type="SUPFAM" id="SSF52200">
    <property type="entry name" value="Toll/Interleukin receptor TIR domain"/>
    <property type="match status" value="1"/>
</dbReference>
<dbReference type="PANTHER" id="PTHR47691">
    <property type="entry name" value="REGULATOR-RELATED"/>
    <property type="match status" value="1"/>
</dbReference>
<protein>
    <submittedName>
        <fullName evidence="3">CHAT domain-containing protein</fullName>
    </submittedName>
</protein>
<dbReference type="PANTHER" id="PTHR47691:SF3">
    <property type="entry name" value="HTH-TYPE TRANSCRIPTIONAL REGULATOR RV0890C-RELATED"/>
    <property type="match status" value="1"/>
</dbReference>
<dbReference type="Pfam" id="PF13676">
    <property type="entry name" value="TIR_2"/>
    <property type="match status" value="1"/>
</dbReference>
<evidence type="ECO:0000313" key="3">
    <source>
        <dbReference type="EMBL" id="TKK88389.1"/>
    </source>
</evidence>
<accession>A0A4U3MIB0</accession>
<comment type="caution">
    <text evidence="3">The sequence shown here is derived from an EMBL/GenBank/DDBJ whole genome shotgun (WGS) entry which is preliminary data.</text>
</comment>